<dbReference type="EMBL" id="BAAABV010000021">
    <property type="protein sequence ID" value="GAA0299438.1"/>
    <property type="molecule type" value="Genomic_DNA"/>
</dbReference>
<gene>
    <name evidence="1" type="ORF">GCM10010302_42510</name>
</gene>
<keyword evidence="2" id="KW-1185">Reference proteome</keyword>
<comment type="caution">
    <text evidence="1">The sequence shown here is derived from an EMBL/GenBank/DDBJ whole genome shotgun (WGS) entry which is preliminary data.</text>
</comment>
<accession>A0ABN0VGS2</accession>
<sequence length="81" mass="8687">MSARVCGGCGHTRGVHAPSLRRCLGAPGQGPACGCTLFWREDEPVDDRPGPQPCEECGASRAGLCRCESERSPWETGEWLV</sequence>
<dbReference type="Proteomes" id="UP001501867">
    <property type="component" value="Unassembled WGS sequence"/>
</dbReference>
<evidence type="ECO:0000313" key="2">
    <source>
        <dbReference type="Proteomes" id="UP001501867"/>
    </source>
</evidence>
<protein>
    <submittedName>
        <fullName evidence="1">Uncharacterized protein</fullName>
    </submittedName>
</protein>
<organism evidence="1 2">
    <name type="scientific">Streptomyces polychromogenes</name>
    <dbReference type="NCBI Taxonomy" id="67342"/>
    <lineage>
        <taxon>Bacteria</taxon>
        <taxon>Bacillati</taxon>
        <taxon>Actinomycetota</taxon>
        <taxon>Actinomycetes</taxon>
        <taxon>Kitasatosporales</taxon>
        <taxon>Streptomycetaceae</taxon>
        <taxon>Streptomyces</taxon>
    </lineage>
</organism>
<evidence type="ECO:0000313" key="1">
    <source>
        <dbReference type="EMBL" id="GAA0299438.1"/>
    </source>
</evidence>
<reference evidence="1 2" key="1">
    <citation type="journal article" date="2019" name="Int. J. Syst. Evol. Microbiol.">
        <title>The Global Catalogue of Microorganisms (GCM) 10K type strain sequencing project: providing services to taxonomists for standard genome sequencing and annotation.</title>
        <authorList>
            <consortium name="The Broad Institute Genomics Platform"/>
            <consortium name="The Broad Institute Genome Sequencing Center for Infectious Disease"/>
            <person name="Wu L."/>
            <person name="Ma J."/>
        </authorList>
    </citation>
    <scope>NUCLEOTIDE SEQUENCE [LARGE SCALE GENOMIC DNA]</scope>
    <source>
        <strain evidence="1 2">JCM 4505</strain>
    </source>
</reference>
<name>A0ABN0VGS2_9ACTN</name>
<proteinExistence type="predicted"/>